<keyword evidence="6" id="KW-0121">Carboxypeptidase</keyword>
<dbReference type="RefSeq" id="XP_002735388.2">
    <property type="nucleotide sequence ID" value="XM_002735342.2"/>
</dbReference>
<sequence>MSSIASLSLLVVFIATLQYVAEAYSETQAQAFLDLYNENAAVVFSDYTHASWRYSTNLTQHNRDIKQIEAGKAANFSSTSAEKAKKYLSDVDDYSEPVARELNFIAAIGTAVLDDEDFEQLQNVLANMSYFYATGKVCKPDDNTDCHAQDPYLTSIMANSRDYAERLWVWEHWRNNVGRPMRQLYSDYVTLKNKASVMNGYEDYGDYWRGNYEDDDLEEDMEQMYEDIKPLYEKLHAYVRYRLKEVYGDKINLDKGCLPANVLGDMWGRFWNNLYSLVEPYSGGTNVDVTDEMKAQNYTVDKMFHTADDFFTSMGLAEAPPPFWEESMFVKPTDRLVECHATAWDFSNAHDFRVRMCTEVNMDDLMTIHHEMGHIQYYLQYKHLPIEFRSGANEGFHEAVGEVIAMSAATPEHLYSIGLMTELPDDYESDINFLMKQALTMVATLPFSIALEKWRWEVFRGNIPYNEWTKQWWEIKNKYAGVVEPVRRTEDDFEPGAMFHIANDYSFLRYYTRTFIQFQFYKAMCDAKGWDKDIFKCDFYNSTSAGKLLSDMLALGRSVSWPDAMEAIAGTDTMESGPLLAYFKPLDEWLTQQLDNLGLSNEVGWDPKCSWKPYHVDSKNQNQMEVGV</sequence>
<evidence type="ECO:0000256" key="1">
    <source>
        <dbReference type="ARBA" id="ARBA00008139"/>
    </source>
</evidence>
<feature type="disulfide bond" evidence="5">
    <location>
        <begin position="138"/>
        <end position="146"/>
    </location>
</feature>
<gene>
    <name evidence="9" type="primary">LOC100375272</name>
</gene>
<evidence type="ECO:0000313" key="9">
    <source>
        <dbReference type="RefSeq" id="XP_002735388.2"/>
    </source>
</evidence>
<feature type="signal peptide" evidence="7">
    <location>
        <begin position="1"/>
        <end position="23"/>
    </location>
</feature>
<keyword evidence="6" id="KW-0482">Metalloprotease</keyword>
<feature type="disulfide bond" evidence="5">
    <location>
        <begin position="339"/>
        <end position="357"/>
    </location>
</feature>
<comment type="caution">
    <text evidence="5">Lacks conserved residue(s) required for the propagation of feature annotation.</text>
</comment>
<evidence type="ECO:0000256" key="7">
    <source>
        <dbReference type="SAM" id="SignalP"/>
    </source>
</evidence>
<organism evidence="8 9">
    <name type="scientific">Saccoglossus kowalevskii</name>
    <name type="common">Acorn worm</name>
    <dbReference type="NCBI Taxonomy" id="10224"/>
    <lineage>
        <taxon>Eukaryota</taxon>
        <taxon>Metazoa</taxon>
        <taxon>Hemichordata</taxon>
        <taxon>Enteropneusta</taxon>
        <taxon>Harrimaniidae</taxon>
        <taxon>Saccoglossus</taxon>
    </lineage>
</organism>
<dbReference type="EC" id="3.4.-.-" evidence="6"/>
<keyword evidence="2 7" id="KW-0732">Signal</keyword>
<keyword evidence="8" id="KW-1185">Reference proteome</keyword>
<keyword evidence="6" id="KW-0862">Zinc</keyword>
<name>A0ABM0GQZ7_SACKO</name>
<dbReference type="InterPro" id="IPR001548">
    <property type="entry name" value="Peptidase_M2"/>
</dbReference>
<comment type="cofactor">
    <cofactor evidence="6">
        <name>Zn(2+)</name>
        <dbReference type="ChEBI" id="CHEBI:29105"/>
    </cofactor>
    <text evidence="6">Binds 1 zinc ion per subunit.</text>
</comment>
<reference evidence="9" key="1">
    <citation type="submission" date="2025-08" db="UniProtKB">
        <authorList>
            <consortium name="RefSeq"/>
        </authorList>
    </citation>
    <scope>IDENTIFICATION</scope>
    <source>
        <tissue evidence="9">Testes</tissue>
    </source>
</reference>
<accession>A0ABM0GQZ7</accession>
<keyword evidence="4 6" id="KW-0325">Glycoprotein</keyword>
<evidence type="ECO:0000313" key="8">
    <source>
        <dbReference type="Proteomes" id="UP000694865"/>
    </source>
</evidence>
<dbReference type="PANTHER" id="PTHR10514:SF24">
    <property type="entry name" value="ANGIOTENSIN-CONVERTING ENZYME 2"/>
    <property type="match status" value="1"/>
</dbReference>
<dbReference type="Pfam" id="PF01401">
    <property type="entry name" value="Peptidase_M2"/>
    <property type="match status" value="1"/>
</dbReference>
<comment type="similarity">
    <text evidence="1 5 6">Belongs to the peptidase M2 family.</text>
</comment>
<dbReference type="GeneID" id="100375272"/>
<feature type="chain" id="PRO_5045432495" description="Angiotensin-converting enzyme" evidence="7">
    <location>
        <begin position="24"/>
        <end position="628"/>
    </location>
</feature>
<dbReference type="PRINTS" id="PR00791">
    <property type="entry name" value="PEPDIPTASEA"/>
</dbReference>
<evidence type="ECO:0000256" key="6">
    <source>
        <dbReference type="RuleBase" id="RU361144"/>
    </source>
</evidence>
<dbReference type="PROSITE" id="PS52011">
    <property type="entry name" value="PEPTIDASE_M2"/>
    <property type="match status" value="1"/>
</dbReference>
<dbReference type="CDD" id="cd06461">
    <property type="entry name" value="M2_ACE"/>
    <property type="match status" value="1"/>
</dbReference>
<dbReference type="Proteomes" id="UP000694865">
    <property type="component" value="Unplaced"/>
</dbReference>
<evidence type="ECO:0000256" key="5">
    <source>
        <dbReference type="PROSITE-ProRule" id="PRU01355"/>
    </source>
</evidence>
<evidence type="ECO:0000256" key="4">
    <source>
        <dbReference type="ARBA" id="ARBA00023180"/>
    </source>
</evidence>
<proteinExistence type="inferred from homology"/>
<keyword evidence="6" id="KW-0378">Hydrolase</keyword>
<evidence type="ECO:0000256" key="2">
    <source>
        <dbReference type="ARBA" id="ARBA00022729"/>
    </source>
</evidence>
<dbReference type="SUPFAM" id="SSF55486">
    <property type="entry name" value="Metalloproteases ('zincins'), catalytic domain"/>
    <property type="match status" value="1"/>
</dbReference>
<dbReference type="PANTHER" id="PTHR10514">
    <property type="entry name" value="ANGIOTENSIN-CONVERTING ENZYME"/>
    <property type="match status" value="1"/>
</dbReference>
<dbReference type="Gene3D" id="1.10.1370.30">
    <property type="match status" value="1"/>
</dbReference>
<keyword evidence="6" id="KW-0645">Protease</keyword>
<keyword evidence="3 5" id="KW-1015">Disulfide bond</keyword>
<protein>
    <recommendedName>
        <fullName evidence="6">Angiotensin-converting enzyme</fullName>
        <ecNumber evidence="6">3.4.-.-</ecNumber>
    </recommendedName>
</protein>
<keyword evidence="6" id="KW-0479">Metal-binding</keyword>
<evidence type="ECO:0000256" key="3">
    <source>
        <dbReference type="ARBA" id="ARBA00023157"/>
    </source>
</evidence>